<dbReference type="InterPro" id="IPR027417">
    <property type="entry name" value="P-loop_NTPase"/>
</dbReference>
<dbReference type="Gene3D" id="3.40.50.300">
    <property type="entry name" value="P-loop containing nucleotide triphosphate hydrolases"/>
    <property type="match status" value="1"/>
</dbReference>
<dbReference type="EMBL" id="FQZN01000044">
    <property type="protein sequence ID" value="SHJ66223.1"/>
    <property type="molecule type" value="Genomic_DNA"/>
</dbReference>
<dbReference type="PANTHER" id="PTHR39184">
    <property type="match status" value="1"/>
</dbReference>
<dbReference type="Gene3D" id="3.30.420.280">
    <property type="match status" value="1"/>
</dbReference>
<dbReference type="PANTHER" id="PTHR39184:SF1">
    <property type="entry name" value="PBSX PHAGE TERMINASE LARGE SUBUNIT"/>
    <property type="match status" value="1"/>
</dbReference>
<dbReference type="InterPro" id="IPR035412">
    <property type="entry name" value="Terminase_L_N"/>
</dbReference>
<evidence type="ECO:0000259" key="1">
    <source>
        <dbReference type="Pfam" id="PF04466"/>
    </source>
</evidence>
<gene>
    <name evidence="2" type="ORF">SAMN05444350_14420</name>
</gene>
<protein>
    <submittedName>
        <fullName evidence="2">Phage terminase large subunit</fullName>
    </submittedName>
</protein>
<organism evidence="2 3">
    <name type="scientific">Bacteroides stercorirosoris</name>
    <dbReference type="NCBI Taxonomy" id="871324"/>
    <lineage>
        <taxon>Bacteria</taxon>
        <taxon>Pseudomonadati</taxon>
        <taxon>Bacteroidota</taxon>
        <taxon>Bacteroidia</taxon>
        <taxon>Bacteroidales</taxon>
        <taxon>Bacteroidaceae</taxon>
        <taxon>Bacteroides</taxon>
    </lineage>
</organism>
<dbReference type="RefSeq" id="WP_073314917.1">
    <property type="nucleotide sequence ID" value="NZ_FQZN01000044.1"/>
</dbReference>
<dbReference type="AlphaFoldDB" id="A0A1M6L4X1"/>
<name>A0A1M6L4X1_9BACE</name>
<accession>A0A1M6L4X1</accession>
<keyword evidence="3" id="KW-1185">Reference proteome</keyword>
<reference evidence="3" key="1">
    <citation type="submission" date="2016-11" db="EMBL/GenBank/DDBJ databases">
        <authorList>
            <person name="Varghese N."/>
            <person name="Submissions S."/>
        </authorList>
    </citation>
    <scope>NUCLEOTIDE SEQUENCE [LARGE SCALE GENOMIC DNA]</scope>
    <source>
        <strain evidence="3">DSM 26884</strain>
    </source>
</reference>
<dbReference type="eggNOG" id="COG1783">
    <property type="taxonomic scope" value="Bacteria"/>
</dbReference>
<evidence type="ECO:0000313" key="3">
    <source>
        <dbReference type="Proteomes" id="UP000184192"/>
    </source>
</evidence>
<feature type="domain" description="Phage terminase large subunit N-terminal" evidence="1">
    <location>
        <begin position="23"/>
        <end position="204"/>
    </location>
</feature>
<sequence>METTNVFSRNLRALKVPGVRNLVNKGGTRSSKTWSILQILYIIATKSKRPRTISVVSETMPHLKRGCIRDFKDMLKADDLWNEDNWNATDFIYRVGNSIIEFFSADTPGKVTGPARDILFINECINIPYPVYRELTGRTREWVWLDYNPLYEFWVDSKVLTREDTILIHSTYKDNDMLAPAQIFEIEYQGSIDENYYRVMILGETGVYEGTIIQNWDIVADLPPRNTWKKHWIGVDFGWSAPTAIMHVIQGEGGEIWIDELAYGPNMDNPDIAAVIHAAGFADIESICDKAEPKSIKELKVMGVNAVPSDNKDIDLGIRVMNRYKKHYTARSLNSIDENRKYRYEQDADGNYTGKPIDKFNHAKDAERYVFLNRLSNISSGFDVTVGTAGRK</sequence>
<dbReference type="Pfam" id="PF04466">
    <property type="entry name" value="Terminase_3"/>
    <property type="match status" value="1"/>
</dbReference>
<dbReference type="InterPro" id="IPR052380">
    <property type="entry name" value="Viral_DNA_packaging_terminase"/>
</dbReference>
<dbReference type="Proteomes" id="UP000184192">
    <property type="component" value="Unassembled WGS sequence"/>
</dbReference>
<proteinExistence type="predicted"/>
<dbReference type="GeneID" id="92714541"/>
<evidence type="ECO:0000313" key="2">
    <source>
        <dbReference type="EMBL" id="SHJ66223.1"/>
    </source>
</evidence>